<keyword evidence="1" id="KW-0732">Signal</keyword>
<dbReference type="RefSeq" id="XP_049179809.1">
    <property type="nucleotide sequence ID" value="XM_049324399.1"/>
</dbReference>
<evidence type="ECO:0008006" key="4">
    <source>
        <dbReference type="Google" id="ProtNLM"/>
    </source>
</evidence>
<keyword evidence="3" id="KW-1185">Reference proteome</keyword>
<gene>
    <name evidence="2" type="ORF">KGF56_003100</name>
</gene>
<evidence type="ECO:0000256" key="1">
    <source>
        <dbReference type="SAM" id="SignalP"/>
    </source>
</evidence>
<proteinExistence type="predicted"/>
<sequence length="212" mass="22938">MNFLTTLLVAIYCLFLQVEAAPLNKRLFAPSSPVFSLIAIHKGEPFHAHLVKFNGSSIKLGSDDKALFGTIEADNGYILNLPTTNGSNITSVSNVVVSNKTQLLETTTKNGSASQHFGITNGWLSFLNSTSFLACAELDTSNVTASRNSTGYSNITGNYDLYFNPKNTTKCPSGVSYDVKLSVQLSVPISFSPETNAGGFFKRGNLVNKFFR</sequence>
<dbReference type="GeneID" id="73380717"/>
<feature type="signal peptide" evidence="1">
    <location>
        <begin position="1"/>
        <end position="20"/>
    </location>
</feature>
<name>A0AAI9WXJ4_9ASCO</name>
<evidence type="ECO:0000313" key="3">
    <source>
        <dbReference type="Proteomes" id="UP001202479"/>
    </source>
</evidence>
<feature type="chain" id="PRO_5042469993" description="Hyphally-regulated cell wall protein N-terminal domain-containing protein" evidence="1">
    <location>
        <begin position="21"/>
        <end position="212"/>
    </location>
</feature>
<reference evidence="2" key="1">
    <citation type="journal article" date="2022" name="DNA Res.">
        <title>Genome analysis of five recently described species of the CUG-Ser clade uncovers Candida theae as a new hybrid lineage with pathogenic potential in the Candida parapsilosis species complex.</title>
        <authorList>
            <person name="Mixao V."/>
            <person name="Del Olmo V."/>
            <person name="Hegedusova E."/>
            <person name="Saus E."/>
            <person name="Pryszcz L."/>
            <person name="Cillingova A."/>
            <person name="Nosek J."/>
            <person name="Gabaldon T."/>
        </authorList>
    </citation>
    <scope>NUCLEOTIDE SEQUENCE</scope>
    <source>
        <strain evidence="2">CBS 10844</strain>
    </source>
</reference>
<protein>
    <recommendedName>
        <fullName evidence="4">Hyphally-regulated cell wall protein N-terminal domain-containing protein</fullName>
    </recommendedName>
</protein>
<dbReference type="AlphaFoldDB" id="A0AAI9WXJ4"/>
<dbReference type="EMBL" id="JAHUZD010000108">
    <property type="protein sequence ID" value="KAI3404064.2"/>
    <property type="molecule type" value="Genomic_DNA"/>
</dbReference>
<organism evidence="2 3">
    <name type="scientific">Candida oxycetoniae</name>
    <dbReference type="NCBI Taxonomy" id="497107"/>
    <lineage>
        <taxon>Eukaryota</taxon>
        <taxon>Fungi</taxon>
        <taxon>Dikarya</taxon>
        <taxon>Ascomycota</taxon>
        <taxon>Saccharomycotina</taxon>
        <taxon>Pichiomycetes</taxon>
        <taxon>Debaryomycetaceae</taxon>
        <taxon>Candida/Lodderomyces clade</taxon>
        <taxon>Candida</taxon>
    </lineage>
</organism>
<comment type="caution">
    <text evidence="2">The sequence shown here is derived from an EMBL/GenBank/DDBJ whole genome shotgun (WGS) entry which is preliminary data.</text>
</comment>
<dbReference type="Proteomes" id="UP001202479">
    <property type="component" value="Unassembled WGS sequence"/>
</dbReference>
<evidence type="ECO:0000313" key="2">
    <source>
        <dbReference type="EMBL" id="KAI3404064.2"/>
    </source>
</evidence>
<accession>A0AAI9WXJ4</accession>